<organism evidence="2 3">
    <name type="scientific">Streptomyces violascens</name>
    <dbReference type="NCBI Taxonomy" id="67381"/>
    <lineage>
        <taxon>Bacteria</taxon>
        <taxon>Bacillati</taxon>
        <taxon>Actinomycetota</taxon>
        <taxon>Actinomycetes</taxon>
        <taxon>Kitasatosporales</taxon>
        <taxon>Streptomycetaceae</taxon>
        <taxon>Streptomyces</taxon>
    </lineage>
</organism>
<evidence type="ECO:0000313" key="2">
    <source>
        <dbReference type="EMBL" id="GHI40347.1"/>
    </source>
</evidence>
<evidence type="ECO:0008006" key="4">
    <source>
        <dbReference type="Google" id="ProtNLM"/>
    </source>
</evidence>
<name>A0ABQ3QST2_9ACTN</name>
<dbReference type="Gene3D" id="3.40.50.1820">
    <property type="entry name" value="alpha/beta hydrolase"/>
    <property type="match status" value="1"/>
</dbReference>
<dbReference type="InterPro" id="IPR029058">
    <property type="entry name" value="AB_hydrolase_fold"/>
</dbReference>
<keyword evidence="3" id="KW-1185">Reference proteome</keyword>
<protein>
    <recommendedName>
        <fullName evidence="4">Peptidase S9 prolyl oligopeptidase catalytic domain-containing protein</fullName>
    </recommendedName>
</protein>
<accession>A0ABQ3QST2</accession>
<evidence type="ECO:0000256" key="1">
    <source>
        <dbReference type="SAM" id="MobiDB-lite"/>
    </source>
</evidence>
<dbReference type="EMBL" id="BNDY01000017">
    <property type="protein sequence ID" value="GHI40347.1"/>
    <property type="molecule type" value="Genomic_DNA"/>
</dbReference>
<reference evidence="2" key="1">
    <citation type="submission" date="2024-05" db="EMBL/GenBank/DDBJ databases">
        <title>Whole genome shotgun sequence of Streptomyces violascens NBRC 12920.</title>
        <authorList>
            <person name="Komaki H."/>
            <person name="Tamura T."/>
        </authorList>
    </citation>
    <scope>NUCLEOTIDE SEQUENCE</scope>
    <source>
        <strain evidence="2">NBRC 12920</strain>
    </source>
</reference>
<sequence length="171" mass="18542">MSLGTRPGLETGWNAELRSPDQREPGMVEVVWAAYMDSEPVGSTWGPPECLSRNRSFVRWGWNGTTAAQGQVLGGSVPVLIVDGEHDRTANTTPPSSNAELNFSVRALYDAIGGPHKLMVKALGAGHRMPRERQHKNLHNLSVQWIKGQQVDGNTTGVFAMDENGVISPSP</sequence>
<evidence type="ECO:0000313" key="3">
    <source>
        <dbReference type="Proteomes" id="UP001050808"/>
    </source>
</evidence>
<gene>
    <name evidence="2" type="ORF">Sviol_47550</name>
</gene>
<comment type="caution">
    <text evidence="2">The sequence shown here is derived from an EMBL/GenBank/DDBJ whole genome shotgun (WGS) entry which is preliminary data.</text>
</comment>
<dbReference type="Proteomes" id="UP001050808">
    <property type="component" value="Unassembled WGS sequence"/>
</dbReference>
<dbReference type="RefSeq" id="WP_226599148.1">
    <property type="nucleotide sequence ID" value="NZ_BMUA01000049.1"/>
</dbReference>
<proteinExistence type="predicted"/>
<feature type="region of interest" description="Disordered" evidence="1">
    <location>
        <begin position="1"/>
        <end position="21"/>
    </location>
</feature>